<name>A0A3S5BUR9_9PLAT</name>
<accession>A0A3S5BUR9</accession>
<protein>
    <submittedName>
        <fullName evidence="2">Uncharacterized protein</fullName>
    </submittedName>
</protein>
<feature type="region of interest" description="Disordered" evidence="1">
    <location>
        <begin position="60"/>
        <end position="100"/>
    </location>
</feature>
<dbReference type="EMBL" id="CAAALY010041250">
    <property type="protein sequence ID" value="VEL19357.1"/>
    <property type="molecule type" value="Genomic_DNA"/>
</dbReference>
<keyword evidence="3" id="KW-1185">Reference proteome</keyword>
<evidence type="ECO:0000313" key="3">
    <source>
        <dbReference type="Proteomes" id="UP000784294"/>
    </source>
</evidence>
<dbReference type="AlphaFoldDB" id="A0A3S5BUR9"/>
<organism evidence="2 3">
    <name type="scientific">Protopolystoma xenopodis</name>
    <dbReference type="NCBI Taxonomy" id="117903"/>
    <lineage>
        <taxon>Eukaryota</taxon>
        <taxon>Metazoa</taxon>
        <taxon>Spiralia</taxon>
        <taxon>Lophotrochozoa</taxon>
        <taxon>Platyhelminthes</taxon>
        <taxon>Monogenea</taxon>
        <taxon>Polyopisthocotylea</taxon>
        <taxon>Polystomatidea</taxon>
        <taxon>Polystomatidae</taxon>
        <taxon>Protopolystoma</taxon>
    </lineage>
</organism>
<evidence type="ECO:0000313" key="2">
    <source>
        <dbReference type="EMBL" id="VEL19357.1"/>
    </source>
</evidence>
<gene>
    <name evidence="2" type="ORF">PXEA_LOCUS12797</name>
</gene>
<evidence type="ECO:0000256" key="1">
    <source>
        <dbReference type="SAM" id="MobiDB-lite"/>
    </source>
</evidence>
<proteinExistence type="predicted"/>
<reference evidence="2" key="1">
    <citation type="submission" date="2018-11" db="EMBL/GenBank/DDBJ databases">
        <authorList>
            <consortium name="Pathogen Informatics"/>
        </authorList>
    </citation>
    <scope>NUCLEOTIDE SEQUENCE</scope>
</reference>
<comment type="caution">
    <text evidence="2">The sequence shown here is derived from an EMBL/GenBank/DDBJ whole genome shotgun (WGS) entry which is preliminary data.</text>
</comment>
<dbReference type="Proteomes" id="UP000784294">
    <property type="component" value="Unassembled WGS sequence"/>
</dbReference>
<sequence>MWAGENVIGRELHCLSQGERRAWDLGMQTTFSVVPIHGSEDEEAPRLIFLGCEPGLIPSARVPEPPIRHRQYLPVPRSHENSGSSSLDSKMLQFLDSLEP</sequence>